<reference evidence="3" key="1">
    <citation type="submission" date="2023-01" db="EMBL/GenBank/DDBJ databases">
        <title>Genome assembly of the deep-sea coral Lophelia pertusa.</title>
        <authorList>
            <person name="Herrera S."/>
            <person name="Cordes E."/>
        </authorList>
    </citation>
    <scope>NUCLEOTIDE SEQUENCE</scope>
    <source>
        <strain evidence="3">USNM1676648</strain>
        <tissue evidence="3">Polyp</tissue>
    </source>
</reference>
<comment type="caution">
    <text evidence="3">The sequence shown here is derived from an EMBL/GenBank/DDBJ whole genome shotgun (WGS) entry which is preliminary data.</text>
</comment>
<proteinExistence type="predicted"/>
<gene>
    <name evidence="3" type="ORF">OS493_017697</name>
</gene>
<evidence type="ECO:0000313" key="3">
    <source>
        <dbReference type="EMBL" id="KAJ7379194.1"/>
    </source>
</evidence>
<feature type="region of interest" description="Disordered" evidence="2">
    <location>
        <begin position="12"/>
        <end position="33"/>
    </location>
</feature>
<dbReference type="Gene3D" id="6.10.250.1820">
    <property type="match status" value="1"/>
</dbReference>
<keyword evidence="4" id="KW-1185">Reference proteome</keyword>
<evidence type="ECO:0000256" key="2">
    <source>
        <dbReference type="SAM" id="MobiDB-lite"/>
    </source>
</evidence>
<accession>A0A9W9ZFI2</accession>
<feature type="compositionally biased region" description="Polar residues" evidence="2">
    <location>
        <begin position="21"/>
        <end position="30"/>
    </location>
</feature>
<organism evidence="3 4">
    <name type="scientific">Desmophyllum pertusum</name>
    <dbReference type="NCBI Taxonomy" id="174260"/>
    <lineage>
        <taxon>Eukaryota</taxon>
        <taxon>Metazoa</taxon>
        <taxon>Cnidaria</taxon>
        <taxon>Anthozoa</taxon>
        <taxon>Hexacorallia</taxon>
        <taxon>Scleractinia</taxon>
        <taxon>Caryophylliina</taxon>
        <taxon>Caryophylliidae</taxon>
        <taxon>Desmophyllum</taxon>
    </lineage>
</organism>
<keyword evidence="1" id="KW-0175">Coiled coil</keyword>
<sequence length="68" mass="7849">MKTHLLIFCRASDSKGPFGTSKANTATTETDPQKLKERLQETQLEVQDYKVKLEKALQAKEELERKIR</sequence>
<dbReference type="Proteomes" id="UP001163046">
    <property type="component" value="Unassembled WGS sequence"/>
</dbReference>
<evidence type="ECO:0000256" key="1">
    <source>
        <dbReference type="SAM" id="Coils"/>
    </source>
</evidence>
<dbReference type="OrthoDB" id="539213at2759"/>
<protein>
    <submittedName>
        <fullName evidence="3">Uncharacterized protein</fullName>
    </submittedName>
</protein>
<dbReference type="EMBL" id="MU826359">
    <property type="protein sequence ID" value="KAJ7379194.1"/>
    <property type="molecule type" value="Genomic_DNA"/>
</dbReference>
<feature type="coiled-coil region" evidence="1">
    <location>
        <begin position="39"/>
        <end position="66"/>
    </location>
</feature>
<evidence type="ECO:0000313" key="4">
    <source>
        <dbReference type="Proteomes" id="UP001163046"/>
    </source>
</evidence>
<name>A0A9W9ZFI2_9CNID</name>
<dbReference type="AlphaFoldDB" id="A0A9W9ZFI2"/>